<name>A0ABP8HEX8_9BURK</name>
<evidence type="ECO:0000313" key="2">
    <source>
        <dbReference type="EMBL" id="GAA4338433.1"/>
    </source>
</evidence>
<reference evidence="3" key="1">
    <citation type="journal article" date="2019" name="Int. J. Syst. Evol. Microbiol.">
        <title>The Global Catalogue of Microorganisms (GCM) 10K type strain sequencing project: providing services to taxonomists for standard genome sequencing and annotation.</title>
        <authorList>
            <consortium name="The Broad Institute Genomics Platform"/>
            <consortium name="The Broad Institute Genome Sequencing Center for Infectious Disease"/>
            <person name="Wu L."/>
            <person name="Ma J."/>
        </authorList>
    </citation>
    <scope>NUCLEOTIDE SEQUENCE [LARGE SCALE GENOMIC DNA]</scope>
    <source>
        <strain evidence="3">JCM 17666</strain>
    </source>
</reference>
<feature type="transmembrane region" description="Helical" evidence="1">
    <location>
        <begin position="145"/>
        <end position="170"/>
    </location>
</feature>
<comment type="caution">
    <text evidence="2">The sequence shown here is derived from an EMBL/GenBank/DDBJ whole genome shotgun (WGS) entry which is preliminary data.</text>
</comment>
<proteinExistence type="predicted"/>
<dbReference type="EMBL" id="BAABFO010000019">
    <property type="protein sequence ID" value="GAA4338433.1"/>
    <property type="molecule type" value="Genomic_DNA"/>
</dbReference>
<accession>A0ABP8HEX8</accession>
<evidence type="ECO:0000256" key="1">
    <source>
        <dbReference type="SAM" id="Phobius"/>
    </source>
</evidence>
<organism evidence="2 3">
    <name type="scientific">Pigmentiphaga soli</name>
    <dbReference type="NCBI Taxonomy" id="1007095"/>
    <lineage>
        <taxon>Bacteria</taxon>
        <taxon>Pseudomonadati</taxon>
        <taxon>Pseudomonadota</taxon>
        <taxon>Betaproteobacteria</taxon>
        <taxon>Burkholderiales</taxon>
        <taxon>Alcaligenaceae</taxon>
        <taxon>Pigmentiphaga</taxon>
    </lineage>
</organism>
<keyword evidence="1" id="KW-0472">Membrane</keyword>
<dbReference type="Proteomes" id="UP001501671">
    <property type="component" value="Unassembled WGS sequence"/>
</dbReference>
<dbReference type="RefSeq" id="WP_345251215.1">
    <property type="nucleotide sequence ID" value="NZ_BAABFO010000019.1"/>
</dbReference>
<dbReference type="InterPro" id="IPR005625">
    <property type="entry name" value="PepSY-ass_TM"/>
</dbReference>
<dbReference type="PANTHER" id="PTHR34219">
    <property type="entry name" value="IRON-REGULATED INNER MEMBRANE PROTEIN-RELATED"/>
    <property type="match status" value="1"/>
</dbReference>
<dbReference type="PANTHER" id="PTHR34219:SF3">
    <property type="entry name" value="BLL7967 PROTEIN"/>
    <property type="match status" value="1"/>
</dbReference>
<keyword evidence="1" id="KW-1133">Transmembrane helix</keyword>
<evidence type="ECO:0000313" key="3">
    <source>
        <dbReference type="Proteomes" id="UP001501671"/>
    </source>
</evidence>
<gene>
    <name evidence="2" type="ORF">GCM10023144_35490</name>
</gene>
<protein>
    <submittedName>
        <fullName evidence="2">PepSY domain-containing protein</fullName>
    </submittedName>
</protein>
<feature type="transmembrane region" description="Helical" evidence="1">
    <location>
        <begin position="191"/>
        <end position="215"/>
    </location>
</feature>
<sequence>MLSSRAIGRWRAVHTWSSLICTVFLLMLCLTGLPLIFHDEIDDWLAGRESAAPPPAGAVVDMDRVIRTVRQAYPGRRVQFVAWADEPGQFRVGLGRGPAAAGHKPFVIVDSEYRLLGEAWSEKDWRHGGVMAVLLALHTDLLSGLWGGLFLGAMGLLFLAALVSGVVLYAPFTRKLAFGTVRRARAARVAWLDLHNLAGITTIAWAVVVGATGVVNTLDSLVFGAWQRDVSRTLKAQYGELAPVRDPDLLQAAVTRATAFLPGRDISFVAFPGSMFATPRHYAVYLHGNTPATSQLLHPVLIDAADGQLVDIGAPPWYLWSLEISRPLHFGDYGGLPLKLLWAALDVETIVVLGSGVYLWLARRRKARQAPATAAAA</sequence>
<feature type="transmembrane region" description="Helical" evidence="1">
    <location>
        <begin position="340"/>
        <end position="361"/>
    </location>
</feature>
<keyword evidence="1" id="KW-0812">Transmembrane</keyword>
<keyword evidence="3" id="KW-1185">Reference proteome</keyword>
<feature type="transmembrane region" description="Helical" evidence="1">
    <location>
        <begin position="12"/>
        <end position="37"/>
    </location>
</feature>
<dbReference type="Pfam" id="PF03929">
    <property type="entry name" value="PepSY_TM"/>
    <property type="match status" value="1"/>
</dbReference>